<dbReference type="InterPro" id="IPR013096">
    <property type="entry name" value="Cupin_2"/>
</dbReference>
<dbReference type="AlphaFoldDB" id="A0A431VDG2"/>
<dbReference type="Gene3D" id="2.60.120.10">
    <property type="entry name" value="Jelly Rolls"/>
    <property type="match status" value="1"/>
</dbReference>
<sequence>MPIIPPIAGHGSVPVHPDLDPGHPLVVFGDHRFCAGQTLDVDVMDGPHMHSQIELNFVLDGEMTYWFDGREMTVAAGCLCLFWGMVPHQVIARRTRTRFVCLYVPMSVLLGFPSLSRLRTAVFRGAMVEALVIRSYDRDIFMRWREELLSDDREAVEIVRSELTARVLRIERDGWRDLRAQGSAMASLDRRDAKWIPHIERMLRFIGEHAAEDISVADVARAANLHPNYAMQVFRRALGMTINQSIVRHRLDTAQSLLISTDLSVAEIAFESGFRSISRFYEAFHQRFASQPNAFRRDMRPKSASEAPARR</sequence>
<dbReference type="OrthoDB" id="9802263at2"/>
<dbReference type="RefSeq" id="WP_126618471.1">
    <property type="nucleotide sequence ID" value="NZ_JBHUCY010000019.1"/>
</dbReference>
<keyword evidence="6" id="KW-1185">Reference proteome</keyword>
<dbReference type="SUPFAM" id="SSF51182">
    <property type="entry name" value="RmlC-like cupins"/>
    <property type="match status" value="1"/>
</dbReference>
<dbReference type="InterPro" id="IPR009057">
    <property type="entry name" value="Homeodomain-like_sf"/>
</dbReference>
<keyword evidence="3" id="KW-0804">Transcription</keyword>
<dbReference type="Pfam" id="PF12833">
    <property type="entry name" value="HTH_18"/>
    <property type="match status" value="1"/>
</dbReference>
<dbReference type="GO" id="GO:0003700">
    <property type="term" value="F:DNA-binding transcription factor activity"/>
    <property type="evidence" value="ECO:0007669"/>
    <property type="project" value="InterPro"/>
</dbReference>
<proteinExistence type="predicted"/>
<dbReference type="InterPro" id="IPR018060">
    <property type="entry name" value="HTH_AraC"/>
</dbReference>
<dbReference type="SUPFAM" id="SSF46689">
    <property type="entry name" value="Homeodomain-like"/>
    <property type="match status" value="1"/>
</dbReference>
<dbReference type="SMART" id="SM00342">
    <property type="entry name" value="HTH_ARAC"/>
    <property type="match status" value="1"/>
</dbReference>
<dbReference type="EMBL" id="RXMA01000021">
    <property type="protein sequence ID" value="RTR17092.1"/>
    <property type="molecule type" value="Genomic_DNA"/>
</dbReference>
<evidence type="ECO:0000256" key="1">
    <source>
        <dbReference type="ARBA" id="ARBA00023015"/>
    </source>
</evidence>
<dbReference type="Gene3D" id="1.10.10.60">
    <property type="entry name" value="Homeodomain-like"/>
    <property type="match status" value="2"/>
</dbReference>
<reference evidence="5 6" key="1">
    <citation type="submission" date="2018-12" db="EMBL/GenBank/DDBJ databases">
        <authorList>
            <person name="Yang Y."/>
        </authorList>
    </citation>
    <scope>NUCLEOTIDE SEQUENCE [LARGE SCALE GENOMIC DNA]</scope>
    <source>
        <strain evidence="5 6">L-25-5w-1</strain>
    </source>
</reference>
<dbReference type="Proteomes" id="UP000277007">
    <property type="component" value="Unassembled WGS sequence"/>
</dbReference>
<organism evidence="5 6">
    <name type="scientific">Azospirillum griseum</name>
    <dbReference type="NCBI Taxonomy" id="2496639"/>
    <lineage>
        <taxon>Bacteria</taxon>
        <taxon>Pseudomonadati</taxon>
        <taxon>Pseudomonadota</taxon>
        <taxon>Alphaproteobacteria</taxon>
        <taxon>Rhodospirillales</taxon>
        <taxon>Azospirillaceae</taxon>
        <taxon>Azospirillum</taxon>
    </lineage>
</organism>
<gene>
    <name evidence="5" type="ORF">EJ903_19220</name>
</gene>
<keyword evidence="1" id="KW-0805">Transcription regulation</keyword>
<dbReference type="PANTHER" id="PTHR43280:SF27">
    <property type="entry name" value="TRANSCRIPTIONAL REGULATOR MTLR"/>
    <property type="match status" value="1"/>
</dbReference>
<accession>A0A431VDG2</accession>
<dbReference type="Pfam" id="PF07883">
    <property type="entry name" value="Cupin_2"/>
    <property type="match status" value="1"/>
</dbReference>
<comment type="caution">
    <text evidence="5">The sequence shown here is derived from an EMBL/GenBank/DDBJ whole genome shotgun (WGS) entry which is preliminary data.</text>
</comment>
<feature type="domain" description="HTH araC/xylS-type" evidence="4">
    <location>
        <begin position="200"/>
        <end position="298"/>
    </location>
</feature>
<dbReference type="InterPro" id="IPR014710">
    <property type="entry name" value="RmlC-like_jellyroll"/>
</dbReference>
<evidence type="ECO:0000313" key="6">
    <source>
        <dbReference type="Proteomes" id="UP000277007"/>
    </source>
</evidence>
<evidence type="ECO:0000313" key="5">
    <source>
        <dbReference type="EMBL" id="RTR17092.1"/>
    </source>
</evidence>
<evidence type="ECO:0000259" key="4">
    <source>
        <dbReference type="PROSITE" id="PS01124"/>
    </source>
</evidence>
<protein>
    <submittedName>
        <fullName evidence="5">Helix-turn-helix domain-containing protein</fullName>
    </submittedName>
</protein>
<dbReference type="InterPro" id="IPR011051">
    <property type="entry name" value="RmlC_Cupin_sf"/>
</dbReference>
<dbReference type="PROSITE" id="PS01124">
    <property type="entry name" value="HTH_ARAC_FAMILY_2"/>
    <property type="match status" value="1"/>
</dbReference>
<evidence type="ECO:0000256" key="3">
    <source>
        <dbReference type="ARBA" id="ARBA00023163"/>
    </source>
</evidence>
<dbReference type="GO" id="GO:0043565">
    <property type="term" value="F:sequence-specific DNA binding"/>
    <property type="evidence" value="ECO:0007669"/>
    <property type="project" value="InterPro"/>
</dbReference>
<evidence type="ECO:0000256" key="2">
    <source>
        <dbReference type="ARBA" id="ARBA00023125"/>
    </source>
</evidence>
<name>A0A431VDG2_9PROT</name>
<dbReference type="PANTHER" id="PTHR43280">
    <property type="entry name" value="ARAC-FAMILY TRANSCRIPTIONAL REGULATOR"/>
    <property type="match status" value="1"/>
</dbReference>
<keyword evidence="2" id="KW-0238">DNA-binding</keyword>